<evidence type="ECO:0000256" key="1">
    <source>
        <dbReference type="SAM" id="MobiDB-lite"/>
    </source>
</evidence>
<evidence type="ECO:0000313" key="3">
    <source>
        <dbReference type="Proteomes" id="UP001318860"/>
    </source>
</evidence>
<feature type="region of interest" description="Disordered" evidence="1">
    <location>
        <begin position="122"/>
        <end position="142"/>
    </location>
</feature>
<comment type="caution">
    <text evidence="2">The sequence shown here is derived from an EMBL/GenBank/DDBJ whole genome shotgun (WGS) entry which is preliminary data.</text>
</comment>
<proteinExistence type="predicted"/>
<organism evidence="2 3">
    <name type="scientific">Rehmannia glutinosa</name>
    <name type="common">Chinese foxglove</name>
    <dbReference type="NCBI Taxonomy" id="99300"/>
    <lineage>
        <taxon>Eukaryota</taxon>
        <taxon>Viridiplantae</taxon>
        <taxon>Streptophyta</taxon>
        <taxon>Embryophyta</taxon>
        <taxon>Tracheophyta</taxon>
        <taxon>Spermatophyta</taxon>
        <taxon>Magnoliopsida</taxon>
        <taxon>eudicotyledons</taxon>
        <taxon>Gunneridae</taxon>
        <taxon>Pentapetalae</taxon>
        <taxon>asterids</taxon>
        <taxon>lamiids</taxon>
        <taxon>Lamiales</taxon>
        <taxon>Orobanchaceae</taxon>
        <taxon>Rehmannieae</taxon>
        <taxon>Rehmannia</taxon>
    </lineage>
</organism>
<gene>
    <name evidence="2" type="ORF">DH2020_018229</name>
</gene>
<evidence type="ECO:0000313" key="2">
    <source>
        <dbReference type="EMBL" id="KAK6147317.1"/>
    </source>
</evidence>
<feature type="region of interest" description="Disordered" evidence="1">
    <location>
        <begin position="1"/>
        <end position="47"/>
    </location>
</feature>
<name>A0ABR0WIC2_REHGL</name>
<protein>
    <submittedName>
        <fullName evidence="2">Uncharacterized protein</fullName>
    </submittedName>
</protein>
<sequence length="142" mass="15808">MGKKGGSSWLTAVKRAFRSPSKDSEKKSCRRKVDHQQEDEEEKRHDIAWPLPRCGGEAAVATAKVAVEIIRLTQPSNATSFKLHSAAKVIQTAFRGYLHFCVLWGEDRDRAGKLELVWEGRQESRADTAESLSAPSVTAEEI</sequence>
<dbReference type="Proteomes" id="UP001318860">
    <property type="component" value="Unassembled WGS sequence"/>
</dbReference>
<dbReference type="EMBL" id="JABTTQ020000010">
    <property type="protein sequence ID" value="KAK6147317.1"/>
    <property type="molecule type" value="Genomic_DNA"/>
</dbReference>
<keyword evidence="3" id="KW-1185">Reference proteome</keyword>
<reference evidence="2 3" key="1">
    <citation type="journal article" date="2021" name="Comput. Struct. Biotechnol. J.">
        <title>De novo genome assembly of the potent medicinal plant Rehmannia glutinosa using nanopore technology.</title>
        <authorList>
            <person name="Ma L."/>
            <person name="Dong C."/>
            <person name="Song C."/>
            <person name="Wang X."/>
            <person name="Zheng X."/>
            <person name="Niu Y."/>
            <person name="Chen S."/>
            <person name="Feng W."/>
        </authorList>
    </citation>
    <scope>NUCLEOTIDE SEQUENCE [LARGE SCALE GENOMIC DNA]</scope>
    <source>
        <strain evidence="2">DH-2019</strain>
    </source>
</reference>
<accession>A0ABR0WIC2</accession>